<dbReference type="Pfam" id="PF14559">
    <property type="entry name" value="TPR_19"/>
    <property type="match status" value="1"/>
</dbReference>
<sequence>ELRLVQFLEGLILLRCGKLDLAVEMLRGIPARSDGGGASLDERVQALLCHAEVLRGDLHAAERHLANAQRHNTSSAATLTVHAYLRMAQDNAASAEGLLKQALHVDSTCPEALLRMGQLLLCEGQVDTAIEYLQKCLRQPLDSPTFGAGERCCANIYLCVAFHKRSAASDQTAGSAVPSESVGRSWTPSLLTLLKLGRCSSSSVASCAVVQDRLARVHFLQAMELHPHL</sequence>
<dbReference type="InterPro" id="IPR011990">
    <property type="entry name" value="TPR-like_helical_dom_sf"/>
</dbReference>
<reference evidence="1" key="1">
    <citation type="submission" date="2021-02" db="EMBL/GenBank/DDBJ databases">
        <authorList>
            <person name="Dougan E. K."/>
            <person name="Rhodes N."/>
            <person name="Thang M."/>
            <person name="Chan C."/>
        </authorList>
    </citation>
    <scope>NUCLEOTIDE SEQUENCE</scope>
</reference>
<comment type="caution">
    <text evidence="1">The sequence shown here is derived from an EMBL/GenBank/DDBJ whole genome shotgun (WGS) entry which is preliminary data.</text>
</comment>
<proteinExistence type="predicted"/>
<dbReference type="AlphaFoldDB" id="A0A813L7J5"/>
<evidence type="ECO:0000313" key="1">
    <source>
        <dbReference type="EMBL" id="CAE8721065.1"/>
    </source>
</evidence>
<feature type="non-terminal residue" evidence="1">
    <location>
        <position position="229"/>
    </location>
</feature>
<dbReference type="EMBL" id="CAJNNW010033957">
    <property type="protein sequence ID" value="CAE8721065.1"/>
    <property type="molecule type" value="Genomic_DNA"/>
</dbReference>
<name>A0A813L7J5_POLGL</name>
<feature type="non-terminal residue" evidence="1">
    <location>
        <position position="1"/>
    </location>
</feature>
<dbReference type="Gene3D" id="1.25.40.10">
    <property type="entry name" value="Tetratricopeptide repeat domain"/>
    <property type="match status" value="1"/>
</dbReference>
<accession>A0A813L7J5</accession>
<dbReference type="Proteomes" id="UP000626109">
    <property type="component" value="Unassembled WGS sequence"/>
</dbReference>
<evidence type="ECO:0000313" key="2">
    <source>
        <dbReference type="Proteomes" id="UP000626109"/>
    </source>
</evidence>
<organism evidence="1 2">
    <name type="scientific">Polarella glacialis</name>
    <name type="common">Dinoflagellate</name>
    <dbReference type="NCBI Taxonomy" id="89957"/>
    <lineage>
        <taxon>Eukaryota</taxon>
        <taxon>Sar</taxon>
        <taxon>Alveolata</taxon>
        <taxon>Dinophyceae</taxon>
        <taxon>Suessiales</taxon>
        <taxon>Suessiaceae</taxon>
        <taxon>Polarella</taxon>
    </lineage>
</organism>
<protein>
    <submittedName>
        <fullName evidence="1">Uncharacterized protein</fullName>
    </submittedName>
</protein>
<gene>
    <name evidence="1" type="ORF">PGLA2088_LOCUS41703</name>
</gene>
<dbReference type="SUPFAM" id="SSF48452">
    <property type="entry name" value="TPR-like"/>
    <property type="match status" value="1"/>
</dbReference>